<reference evidence="7 8" key="1">
    <citation type="journal article" date="2017" name="Mol. Biol. Evol.">
        <title>The 4-celled Tetrabaena socialis nuclear genome reveals the essential components for genetic control of cell number at the origin of multicellularity in the volvocine lineage.</title>
        <authorList>
            <person name="Featherston J."/>
            <person name="Arakaki Y."/>
            <person name="Hanschen E.R."/>
            <person name="Ferris P.J."/>
            <person name="Michod R.E."/>
            <person name="Olson B.J.S.C."/>
            <person name="Nozaki H."/>
            <person name="Durand P.M."/>
        </authorList>
    </citation>
    <scope>NUCLEOTIDE SEQUENCE [LARGE SCALE GENOMIC DNA]</scope>
    <source>
        <strain evidence="7 8">NIES-571</strain>
    </source>
</reference>
<dbReference type="GO" id="GO:0005524">
    <property type="term" value="F:ATP binding"/>
    <property type="evidence" value="ECO:0007669"/>
    <property type="project" value="UniProtKB-KW"/>
</dbReference>
<dbReference type="Proteomes" id="UP000236333">
    <property type="component" value="Unassembled WGS sequence"/>
</dbReference>
<dbReference type="Gene3D" id="3.40.50.20">
    <property type="match status" value="1"/>
</dbReference>
<dbReference type="GO" id="GO:0005737">
    <property type="term" value="C:cytoplasm"/>
    <property type="evidence" value="ECO:0007669"/>
    <property type="project" value="TreeGrafter"/>
</dbReference>
<keyword evidence="8" id="KW-1185">Reference proteome</keyword>
<dbReference type="EMBL" id="PGGS01000074">
    <property type="protein sequence ID" value="PNH09890.1"/>
    <property type="molecule type" value="Genomic_DNA"/>
</dbReference>
<evidence type="ECO:0000313" key="8">
    <source>
        <dbReference type="Proteomes" id="UP000236333"/>
    </source>
</evidence>
<dbReference type="PANTHER" id="PTHR11405">
    <property type="entry name" value="CARBAMOYLTRANSFERASE FAMILY MEMBER"/>
    <property type="match status" value="1"/>
</dbReference>
<evidence type="ECO:0000256" key="4">
    <source>
        <dbReference type="ARBA" id="ARBA00022840"/>
    </source>
</evidence>
<sequence>MSQLLAPGCGVGRVAVPASQRRSLFKQPIFVGTAAQLGLPPLAAARAQPRSRSGADKTLPWQAAMSEIKKRRDINTIMILGAGPIVIGQACEFDYSGTQACKSLKKEGYRVILLNSNPATIMTDPGMADRTYVCPMTVELTEQILAKRGILAKYGIELIGAKLPSIDRAEDRELFKQSMTRIGLKCAKSAPFGDARQAAWGR</sequence>
<evidence type="ECO:0000256" key="2">
    <source>
        <dbReference type="ARBA" id="ARBA00022723"/>
    </source>
</evidence>
<dbReference type="GO" id="GO:0004087">
    <property type="term" value="F:carbamoyl-phosphate synthase (ammonia) activity"/>
    <property type="evidence" value="ECO:0007669"/>
    <property type="project" value="UniProtKB-EC"/>
</dbReference>
<dbReference type="Pfam" id="PF25596">
    <property type="entry name" value="CPSase_L_D1"/>
    <property type="match status" value="1"/>
</dbReference>
<evidence type="ECO:0000313" key="7">
    <source>
        <dbReference type="EMBL" id="PNH09890.1"/>
    </source>
</evidence>
<comment type="catalytic activity">
    <reaction evidence="5">
        <text>hydrogencarbonate + NH4(+) + 2 ATP = carbamoyl phosphate + 2 ADP + phosphate + 2 H(+)</text>
        <dbReference type="Rhea" id="RHEA:18029"/>
        <dbReference type="ChEBI" id="CHEBI:15378"/>
        <dbReference type="ChEBI" id="CHEBI:17544"/>
        <dbReference type="ChEBI" id="CHEBI:28938"/>
        <dbReference type="ChEBI" id="CHEBI:30616"/>
        <dbReference type="ChEBI" id="CHEBI:43474"/>
        <dbReference type="ChEBI" id="CHEBI:58228"/>
        <dbReference type="ChEBI" id="CHEBI:456216"/>
        <dbReference type="EC" id="6.3.4.16"/>
    </reaction>
</comment>
<comment type="caution">
    <text evidence="7">The sequence shown here is derived from an EMBL/GenBank/DDBJ whole genome shotgun (WGS) entry which is preliminary data.</text>
</comment>
<dbReference type="FunFam" id="3.40.50.20:FF:000001">
    <property type="entry name" value="Carbamoyl-phosphate synthase large chain"/>
    <property type="match status" value="1"/>
</dbReference>
<evidence type="ECO:0000259" key="6">
    <source>
        <dbReference type="Pfam" id="PF25596"/>
    </source>
</evidence>
<keyword evidence="3" id="KW-0547">Nucleotide-binding</keyword>
<keyword evidence="1" id="KW-0436">Ligase</keyword>
<evidence type="ECO:0000256" key="5">
    <source>
        <dbReference type="ARBA" id="ARBA00047359"/>
    </source>
</evidence>
<accession>A0A2J8ABJ0</accession>
<dbReference type="InterPro" id="IPR058047">
    <property type="entry name" value="CPSase_preATP-grasp"/>
</dbReference>
<dbReference type="AlphaFoldDB" id="A0A2J8ABJ0"/>
<keyword evidence="2" id="KW-0479">Metal-binding</keyword>
<evidence type="ECO:0000256" key="3">
    <source>
        <dbReference type="ARBA" id="ARBA00022741"/>
    </source>
</evidence>
<dbReference type="SUPFAM" id="SSF52440">
    <property type="entry name" value="PreATP-grasp domain"/>
    <property type="match status" value="1"/>
</dbReference>
<protein>
    <submittedName>
        <fullName evidence="7">Carbamoyl-phosphate synthase large chain</fullName>
    </submittedName>
</protein>
<organism evidence="7 8">
    <name type="scientific">Tetrabaena socialis</name>
    <dbReference type="NCBI Taxonomy" id="47790"/>
    <lineage>
        <taxon>Eukaryota</taxon>
        <taxon>Viridiplantae</taxon>
        <taxon>Chlorophyta</taxon>
        <taxon>core chlorophytes</taxon>
        <taxon>Chlorophyceae</taxon>
        <taxon>CS clade</taxon>
        <taxon>Chlamydomonadales</taxon>
        <taxon>Tetrabaenaceae</taxon>
        <taxon>Tetrabaena</taxon>
    </lineage>
</organism>
<gene>
    <name evidence="7" type="ORF">TSOC_003425</name>
</gene>
<feature type="domain" description="Carbamoyl phosphate synthase preATP-grasp" evidence="6">
    <location>
        <begin position="74"/>
        <end position="148"/>
    </location>
</feature>
<proteinExistence type="predicted"/>
<dbReference type="GO" id="GO:0004088">
    <property type="term" value="F:carbamoyl-phosphate synthase (glutamine-hydrolyzing) activity"/>
    <property type="evidence" value="ECO:0007669"/>
    <property type="project" value="TreeGrafter"/>
</dbReference>
<evidence type="ECO:0000256" key="1">
    <source>
        <dbReference type="ARBA" id="ARBA00022598"/>
    </source>
</evidence>
<keyword evidence="4" id="KW-0067">ATP-binding</keyword>
<dbReference type="OrthoDB" id="434at2759"/>
<dbReference type="InterPro" id="IPR016185">
    <property type="entry name" value="PreATP-grasp_dom_sf"/>
</dbReference>
<name>A0A2J8ABJ0_9CHLO</name>
<dbReference type="GO" id="GO:0006541">
    <property type="term" value="P:glutamine metabolic process"/>
    <property type="evidence" value="ECO:0007669"/>
    <property type="project" value="TreeGrafter"/>
</dbReference>
<dbReference type="InterPro" id="IPR005483">
    <property type="entry name" value="CPSase_dom"/>
</dbReference>
<dbReference type="GO" id="GO:0046872">
    <property type="term" value="F:metal ion binding"/>
    <property type="evidence" value="ECO:0007669"/>
    <property type="project" value="UniProtKB-KW"/>
</dbReference>
<dbReference type="PANTHER" id="PTHR11405:SF53">
    <property type="entry name" value="CARBAMOYL-PHOSPHATE SYNTHASE [AMMONIA], MITOCHONDRIAL"/>
    <property type="match status" value="1"/>
</dbReference>
<dbReference type="PRINTS" id="PR00098">
    <property type="entry name" value="CPSASE"/>
</dbReference>